<organism evidence="1 2">
    <name type="scientific">Rotaria magnacalcarata</name>
    <dbReference type="NCBI Taxonomy" id="392030"/>
    <lineage>
        <taxon>Eukaryota</taxon>
        <taxon>Metazoa</taxon>
        <taxon>Spiralia</taxon>
        <taxon>Gnathifera</taxon>
        <taxon>Rotifera</taxon>
        <taxon>Eurotatoria</taxon>
        <taxon>Bdelloidea</taxon>
        <taxon>Philodinida</taxon>
        <taxon>Philodinidae</taxon>
        <taxon>Rotaria</taxon>
    </lineage>
</organism>
<protein>
    <submittedName>
        <fullName evidence="1">Uncharacterized protein</fullName>
    </submittedName>
</protein>
<reference evidence="1" key="1">
    <citation type="submission" date="2021-02" db="EMBL/GenBank/DDBJ databases">
        <authorList>
            <person name="Nowell W R."/>
        </authorList>
    </citation>
    <scope>NUCLEOTIDE SEQUENCE</scope>
</reference>
<dbReference type="Proteomes" id="UP000663842">
    <property type="component" value="Unassembled WGS sequence"/>
</dbReference>
<dbReference type="AlphaFoldDB" id="A0A819SXB0"/>
<gene>
    <name evidence="1" type="ORF">UXM345_LOCUS20503</name>
</gene>
<name>A0A819SXB0_9BILA</name>
<comment type="caution">
    <text evidence="1">The sequence shown here is derived from an EMBL/GenBank/DDBJ whole genome shotgun (WGS) entry which is preliminary data.</text>
</comment>
<feature type="non-terminal residue" evidence="1">
    <location>
        <position position="1"/>
    </location>
</feature>
<proteinExistence type="predicted"/>
<accession>A0A819SXB0</accession>
<dbReference type="EMBL" id="CAJOBF010003064">
    <property type="protein sequence ID" value="CAF4072032.1"/>
    <property type="molecule type" value="Genomic_DNA"/>
</dbReference>
<evidence type="ECO:0000313" key="1">
    <source>
        <dbReference type="EMBL" id="CAF4072032.1"/>
    </source>
</evidence>
<sequence length="50" mass="5781">ALENVHVHWLMANESIYTINLIDNQIAKLEVSLSLVQPSHMMVVDYLIHH</sequence>
<evidence type="ECO:0000313" key="2">
    <source>
        <dbReference type="Proteomes" id="UP000663842"/>
    </source>
</evidence>